<organism evidence="1 2">
    <name type="scientific">Helicobacter anseris</name>
    <dbReference type="NCBI Taxonomy" id="375926"/>
    <lineage>
        <taxon>Bacteria</taxon>
        <taxon>Pseudomonadati</taxon>
        <taxon>Campylobacterota</taxon>
        <taxon>Epsilonproteobacteria</taxon>
        <taxon>Campylobacterales</taxon>
        <taxon>Helicobacteraceae</taxon>
        <taxon>Helicobacter</taxon>
    </lineage>
</organism>
<name>A0A3D8J395_9HELI</name>
<dbReference type="SUPFAM" id="SSF53383">
    <property type="entry name" value="PLP-dependent transferases"/>
    <property type="match status" value="1"/>
</dbReference>
<evidence type="ECO:0000313" key="2">
    <source>
        <dbReference type="Proteomes" id="UP000256695"/>
    </source>
</evidence>
<sequence>MRLDFLHNYPCNQKENIFLGTIDYPNPSIFIPKENIKTKVESVFNADFSTSFGCDFWGFLGILNFFSHFKIAYCIANHQQLVTGAKSLGLYELKLCKNTGMLDFSSLKEAVANKCRVFVIPSINQDIFSINDIENIFEFLKQKLEDFVLIVDISLSVSLGMRPKIWDERIVFLLNGEALGLSRNNGILLSKKSFDIPFVLAQSGLYESFMRALENQEKIKLFDKKRFFALLKEELKEDIGLFVALKYGAPNTLALRFFGIKARLMLQDLFIKGVYGVNGQECLFGLFQPSYVLQAMGYTQTQSRELLSVSIKDLSNEDFIIQALCSSYKQIKMLGC</sequence>
<comment type="caution">
    <text evidence="1">The sequence shown here is derived from an EMBL/GenBank/DDBJ whole genome shotgun (WGS) entry which is preliminary data.</text>
</comment>
<dbReference type="InterPro" id="IPR015424">
    <property type="entry name" value="PyrdxlP-dep_Trfase"/>
</dbReference>
<keyword evidence="2" id="KW-1185">Reference proteome</keyword>
<gene>
    <name evidence="1" type="ORF">CQA57_07300</name>
</gene>
<protein>
    <recommendedName>
        <fullName evidence="3">Cysteine desulfurase</fullName>
    </recommendedName>
</protein>
<dbReference type="Gene3D" id="3.90.1150.10">
    <property type="entry name" value="Aspartate Aminotransferase, domain 1"/>
    <property type="match status" value="1"/>
</dbReference>
<proteinExistence type="predicted"/>
<evidence type="ECO:0008006" key="3">
    <source>
        <dbReference type="Google" id="ProtNLM"/>
    </source>
</evidence>
<dbReference type="RefSeq" id="WP_115579585.1">
    <property type="nucleotide sequence ID" value="NZ_NXLX01000023.1"/>
</dbReference>
<dbReference type="EMBL" id="NXLX01000023">
    <property type="protein sequence ID" value="RDU71997.1"/>
    <property type="molecule type" value="Genomic_DNA"/>
</dbReference>
<dbReference type="OrthoDB" id="5343166at2"/>
<evidence type="ECO:0000313" key="1">
    <source>
        <dbReference type="EMBL" id="RDU71997.1"/>
    </source>
</evidence>
<accession>A0A3D8J395</accession>
<dbReference type="Proteomes" id="UP000256695">
    <property type="component" value="Unassembled WGS sequence"/>
</dbReference>
<dbReference type="AlphaFoldDB" id="A0A3D8J395"/>
<dbReference type="InterPro" id="IPR015422">
    <property type="entry name" value="PyrdxlP-dep_Trfase_small"/>
</dbReference>
<reference evidence="1 2" key="1">
    <citation type="submission" date="2018-04" db="EMBL/GenBank/DDBJ databases">
        <title>Novel Campyloabacter and Helicobacter Species and Strains.</title>
        <authorList>
            <person name="Mannion A.J."/>
            <person name="Shen Z."/>
            <person name="Fox J.G."/>
        </authorList>
    </citation>
    <scope>NUCLEOTIDE SEQUENCE [LARGE SCALE GENOMIC DNA]</scope>
    <source>
        <strain evidence="1 2">MIT 04-9362</strain>
    </source>
</reference>